<proteinExistence type="inferred from homology"/>
<keyword evidence="1" id="KW-0378">Hydrolase</keyword>
<dbReference type="Pfam" id="PF14214">
    <property type="entry name" value="Helitron_like_N"/>
    <property type="match status" value="1"/>
</dbReference>
<evidence type="ECO:0000313" key="5">
    <source>
        <dbReference type="EMBL" id="GJT54628.1"/>
    </source>
</evidence>
<accession>A0ABQ5EUB6</accession>
<feature type="compositionally biased region" description="Basic and acidic residues" evidence="2">
    <location>
        <begin position="282"/>
        <end position="301"/>
    </location>
</feature>
<evidence type="ECO:0000256" key="2">
    <source>
        <dbReference type="SAM" id="MobiDB-lite"/>
    </source>
</evidence>
<feature type="domain" description="Helitron helicase-like" evidence="4">
    <location>
        <begin position="2"/>
        <end position="164"/>
    </location>
</feature>
<dbReference type="PANTHER" id="PTHR10492">
    <property type="match status" value="1"/>
</dbReference>
<evidence type="ECO:0000259" key="4">
    <source>
        <dbReference type="Pfam" id="PF14214"/>
    </source>
</evidence>
<comment type="catalytic activity">
    <reaction evidence="1">
        <text>ATP + H2O = ADP + phosphate + H(+)</text>
        <dbReference type="Rhea" id="RHEA:13065"/>
        <dbReference type="ChEBI" id="CHEBI:15377"/>
        <dbReference type="ChEBI" id="CHEBI:15378"/>
        <dbReference type="ChEBI" id="CHEBI:30616"/>
        <dbReference type="ChEBI" id="CHEBI:43474"/>
        <dbReference type="ChEBI" id="CHEBI:456216"/>
        <dbReference type="EC" id="5.6.2.3"/>
    </reaction>
</comment>
<reference evidence="5" key="1">
    <citation type="journal article" date="2022" name="Int. J. Mol. Sci.">
        <title>Draft Genome of Tanacetum Coccineum: Genomic Comparison of Closely Related Tanacetum-Family Plants.</title>
        <authorList>
            <person name="Yamashiro T."/>
            <person name="Shiraishi A."/>
            <person name="Nakayama K."/>
            <person name="Satake H."/>
        </authorList>
    </citation>
    <scope>NUCLEOTIDE SEQUENCE</scope>
</reference>
<keyword evidence="1" id="KW-0067">ATP-binding</keyword>
<keyword evidence="1" id="KW-0347">Helicase</keyword>
<dbReference type="EMBL" id="BQNB010016688">
    <property type="protein sequence ID" value="GJT54628.1"/>
    <property type="molecule type" value="Genomic_DNA"/>
</dbReference>
<feature type="domain" description="DNA helicase Pif1-like DEAD-box helicase" evidence="3">
    <location>
        <begin position="556"/>
        <end position="726"/>
    </location>
</feature>
<dbReference type="EC" id="5.6.2.3" evidence="1"/>
<keyword evidence="6" id="KW-1185">Reference proteome</keyword>
<dbReference type="InterPro" id="IPR010285">
    <property type="entry name" value="DNA_helicase_pif1-like_DEAD"/>
</dbReference>
<dbReference type="InterPro" id="IPR027417">
    <property type="entry name" value="P-loop_NTPase"/>
</dbReference>
<gene>
    <name evidence="5" type="ORF">Tco_0989682</name>
</gene>
<dbReference type="PANTHER" id="PTHR10492:SF97">
    <property type="entry name" value="ATP-DEPENDENT DNA HELICASE"/>
    <property type="match status" value="1"/>
</dbReference>
<keyword evidence="1" id="KW-0233">DNA recombination</keyword>
<feature type="region of interest" description="Disordered" evidence="2">
    <location>
        <begin position="271"/>
        <end position="301"/>
    </location>
</feature>
<evidence type="ECO:0000256" key="1">
    <source>
        <dbReference type="RuleBase" id="RU363044"/>
    </source>
</evidence>
<comment type="similarity">
    <text evidence="1">Belongs to the helicase family.</text>
</comment>
<dbReference type="Proteomes" id="UP001151760">
    <property type="component" value="Unassembled WGS sequence"/>
</dbReference>
<dbReference type="Gene3D" id="3.40.50.300">
    <property type="entry name" value="P-loop containing nucleotide triphosphate hydrolases"/>
    <property type="match status" value="1"/>
</dbReference>
<evidence type="ECO:0000259" key="3">
    <source>
        <dbReference type="Pfam" id="PF05970"/>
    </source>
</evidence>
<dbReference type="SUPFAM" id="SSF52540">
    <property type="entry name" value="P-loop containing nucleoside triphosphate hydrolases"/>
    <property type="match status" value="1"/>
</dbReference>
<keyword evidence="1" id="KW-0227">DNA damage</keyword>
<comment type="cofactor">
    <cofactor evidence="1">
        <name>Mg(2+)</name>
        <dbReference type="ChEBI" id="CHEBI:18420"/>
    </cofactor>
</comment>
<sequence length="792" mass="91235">MAGRLYQQFLVDAYTMVENEKLSFYRRNQKKLRITTVKNLNKSLNEGNSDASKTGNRVVLPSTYIGGTRYKNQNYLDAMALCKAYGYPDLFITFTCNTKWPEINRFMQEHNLGAEDRPDVLSRVFKAKLNIFIKNLRKKHLLGVVIGVVYTIEFQKRGLPHAHICLFFSKESKLPNPEDIDRIISAELPDQQEDPELYKLVSELMMHGPCGPYNMKSPCMKKQVCSKKFPKDYTERTYINQDGYPNGAIKQLLKYLFKYIHKGQDRITATFEKSTDESGNNDEEKKNNKDKIKPGNNYEQKKNNKDEIKQCYDCRYISACEAAWRLLSFPIHYQYPNVERLSFHLPGEQAIVYEDDDIVDEVLSKPSIANSQFMKWMERNEHDTQAQKLTYVEFPKKYVWNRKKREWTPRKKGKAVGRINYVPLFVMLLKENTLTNPKYVWEQTCDQLSDDIQALRRQEFNMPNLVMQRERIINLALETIEEELLCRGSTLKNFPEMPFPDLTNKKDSGNVFIEEELNYNKAQLEEQHALLYSKMTDEQKGVYDTIMEAAMSGNGGEIVLNVASSGIAALLLPKGRTTHSRFKIPINLTEVSLCNIPKDSPLASLMRKVRLIIWDEAPMTHKHAFEALDRTLRDIIPDASHKPFGGKTIVFGGDFRQILPVIVKGTREEIVNASINHSYIWDDCTILKLTTNMRLKSTTGEKDSKEIKEFADWILNVGEGNIGPENDGEVEIEIPNEMLIKTNGDPLEAMVSSLYPDIHSDNNGKKDTLLKSKAILVPTNEEVDLIMSIFER</sequence>
<evidence type="ECO:0000313" key="6">
    <source>
        <dbReference type="Proteomes" id="UP001151760"/>
    </source>
</evidence>
<keyword evidence="1" id="KW-0234">DNA repair</keyword>
<reference evidence="5" key="2">
    <citation type="submission" date="2022-01" db="EMBL/GenBank/DDBJ databases">
        <authorList>
            <person name="Yamashiro T."/>
            <person name="Shiraishi A."/>
            <person name="Satake H."/>
            <person name="Nakayama K."/>
        </authorList>
    </citation>
    <scope>NUCLEOTIDE SEQUENCE</scope>
</reference>
<keyword evidence="1" id="KW-0547">Nucleotide-binding</keyword>
<organism evidence="5 6">
    <name type="scientific">Tanacetum coccineum</name>
    <dbReference type="NCBI Taxonomy" id="301880"/>
    <lineage>
        <taxon>Eukaryota</taxon>
        <taxon>Viridiplantae</taxon>
        <taxon>Streptophyta</taxon>
        <taxon>Embryophyta</taxon>
        <taxon>Tracheophyta</taxon>
        <taxon>Spermatophyta</taxon>
        <taxon>Magnoliopsida</taxon>
        <taxon>eudicotyledons</taxon>
        <taxon>Gunneridae</taxon>
        <taxon>Pentapetalae</taxon>
        <taxon>asterids</taxon>
        <taxon>campanulids</taxon>
        <taxon>Asterales</taxon>
        <taxon>Asteraceae</taxon>
        <taxon>Asteroideae</taxon>
        <taxon>Anthemideae</taxon>
        <taxon>Anthemidinae</taxon>
        <taxon>Tanacetum</taxon>
    </lineage>
</organism>
<name>A0ABQ5EUB6_9ASTR</name>
<protein>
    <recommendedName>
        <fullName evidence="1">ATP-dependent DNA helicase</fullName>
        <ecNumber evidence="1">5.6.2.3</ecNumber>
    </recommendedName>
</protein>
<dbReference type="Pfam" id="PF05970">
    <property type="entry name" value="PIF1"/>
    <property type="match status" value="1"/>
</dbReference>
<dbReference type="InterPro" id="IPR025476">
    <property type="entry name" value="Helitron_helicase-like"/>
</dbReference>
<comment type="caution">
    <text evidence="5">The sequence shown here is derived from an EMBL/GenBank/DDBJ whole genome shotgun (WGS) entry which is preliminary data.</text>
</comment>